<dbReference type="Pfam" id="PF05787">
    <property type="entry name" value="PhoX"/>
    <property type="match status" value="1"/>
</dbReference>
<protein>
    <submittedName>
        <fullName evidence="1">Tat pathway signal protein</fullName>
    </submittedName>
</protein>
<name>A0A2P4EUR2_9GAMM</name>
<sequence>MSWQNPEFHRQLEAVDDQRINPSRAADLASVAVNRRTLLKGIGAASLASLLPSLLSACTSEQKEIRNSLLGFQSVAAQTSSSFDSVIVPSGYRATPFFSWGDAVLPGAPAWRSDASDSWEDQLMQAGDNNDGMHYFPFADQPNEHGLLVVNHEYVNPTLHPNGMQFTQREDNSRDRPAEQVYKEMAAHGLSIIEIRRDASGQWQRVADSKFNRRITATTPMTISGPLAGHTAMRTESDPSGLEVLGTINNCSMGATPWQTYLACEENFHNYFVNRDEADYNTRSTHKRYGIGLSGSSRYYAWESVDPRFNATPGADRPYQGHVNEPNRFGWVVEVDPFNPNDKPRKRTAMGRLGRECATCVVDERGHMAVYSGDDARGEYVYKFLPEQPYKAGDIDRNRDLLDSGTLYAARFDADGRGEWLPLRWGAPGLTPENGFADQHAVLLNARGAADAIGATPMDRPEWVAAHPQTREMYVSLTNNTERGKTDPTDAANPREENVHGQILRWREAGADPWATEFEWDLFVLAGERQKSDGSVPANRIGNIEGDLFSSPDGMAFDPDGRLWILTDADETTHYTADIGCNQMLCADPVSREIRRFLVGPRGAEITGITWTPDARTLWVNVQHPGISYPASDGITRPRSTTVMIRREDGGVIGG</sequence>
<dbReference type="InterPro" id="IPR011042">
    <property type="entry name" value="6-blade_b-propeller_TolB-like"/>
</dbReference>
<organism evidence="1 2">
    <name type="scientific">Halopseudomonas oceani</name>
    <dbReference type="NCBI Taxonomy" id="1708783"/>
    <lineage>
        <taxon>Bacteria</taxon>
        <taxon>Pseudomonadati</taxon>
        <taxon>Pseudomonadota</taxon>
        <taxon>Gammaproteobacteria</taxon>
        <taxon>Pseudomonadales</taxon>
        <taxon>Pseudomonadaceae</taxon>
        <taxon>Halopseudomonas</taxon>
    </lineage>
</organism>
<evidence type="ECO:0000313" key="2">
    <source>
        <dbReference type="Proteomes" id="UP000243451"/>
    </source>
</evidence>
<dbReference type="PANTHER" id="PTHR35399:SF2">
    <property type="entry name" value="DUF839 DOMAIN-CONTAINING PROTEIN"/>
    <property type="match status" value="1"/>
</dbReference>
<comment type="caution">
    <text evidence="1">The sequence shown here is derived from an EMBL/GenBank/DDBJ whole genome shotgun (WGS) entry which is preliminary data.</text>
</comment>
<dbReference type="Proteomes" id="UP000243451">
    <property type="component" value="Unassembled WGS sequence"/>
</dbReference>
<accession>A0A2P4EUR2</accession>
<dbReference type="EMBL" id="PPSK01000009">
    <property type="protein sequence ID" value="POB03208.1"/>
    <property type="molecule type" value="Genomic_DNA"/>
</dbReference>
<dbReference type="InterPro" id="IPR008557">
    <property type="entry name" value="PhoX"/>
</dbReference>
<dbReference type="Gene3D" id="2.120.10.30">
    <property type="entry name" value="TolB, C-terminal domain"/>
    <property type="match status" value="1"/>
</dbReference>
<dbReference type="PANTHER" id="PTHR35399">
    <property type="entry name" value="SLR8030 PROTEIN"/>
    <property type="match status" value="1"/>
</dbReference>
<reference evidence="1 2" key="1">
    <citation type="submission" date="2018-01" db="EMBL/GenBank/DDBJ databases">
        <title>Draft genome of the type strain Pseudomonas oceani DSM 100277 isolated from the deep water in Okinawa trough, northwestern Pacific Ocean.</title>
        <authorList>
            <person name="Gomila M."/>
            <person name="Mulet M."/>
            <person name="Garcia-Valdes E."/>
            <person name="Lalucat J."/>
        </authorList>
    </citation>
    <scope>NUCLEOTIDE SEQUENCE [LARGE SCALE GENOMIC DNA]</scope>
    <source>
        <strain evidence="1 2">DSM 100277</strain>
    </source>
</reference>
<proteinExistence type="predicted"/>
<dbReference type="RefSeq" id="WP_104738526.1">
    <property type="nucleotide sequence ID" value="NZ_BMHR01000009.1"/>
</dbReference>
<dbReference type="AlphaFoldDB" id="A0A2P4EUR2"/>
<dbReference type="SUPFAM" id="SSF63829">
    <property type="entry name" value="Calcium-dependent phosphotriesterase"/>
    <property type="match status" value="1"/>
</dbReference>
<gene>
    <name evidence="1" type="ORF">C1949_10990</name>
</gene>
<dbReference type="OrthoDB" id="9801383at2"/>
<evidence type="ECO:0000313" key="1">
    <source>
        <dbReference type="EMBL" id="POB03208.1"/>
    </source>
</evidence>
<keyword evidence="2" id="KW-1185">Reference proteome</keyword>